<organism evidence="3 4">
    <name type="scientific">Mucilaginibacter gossypiicola</name>
    <dbReference type="NCBI Taxonomy" id="551995"/>
    <lineage>
        <taxon>Bacteria</taxon>
        <taxon>Pseudomonadati</taxon>
        <taxon>Bacteroidota</taxon>
        <taxon>Sphingobacteriia</taxon>
        <taxon>Sphingobacteriales</taxon>
        <taxon>Sphingobacteriaceae</taxon>
        <taxon>Mucilaginibacter</taxon>
    </lineage>
</organism>
<evidence type="ECO:0000256" key="1">
    <source>
        <dbReference type="SAM" id="MobiDB-lite"/>
    </source>
</evidence>
<sequence>MKTNFFEQISTFAFEGNMLLNIHNDNKGQLTVSVVLRNGEISATAGNTLPPMTIGGTATELDEGFFTELATPVKQTIGLVNNLETYQKELEKAKNKNTANSKKVKTADEAGEDNDSDEANDLFAQQADDKQAKAEKKRFFDEAMERAKELAKQMKYTEALAQLPDPTDYPEQVETLNKRRKEIQAGKETYDKLTQQFND</sequence>
<dbReference type="Proteomes" id="UP000198942">
    <property type="component" value="Unassembled WGS sequence"/>
</dbReference>
<dbReference type="Pfam" id="PF19556">
    <property type="entry name" value="PRTRC_E"/>
    <property type="match status" value="1"/>
</dbReference>
<dbReference type="EMBL" id="FOCL01000018">
    <property type="protein sequence ID" value="SEO99181.1"/>
    <property type="molecule type" value="Genomic_DNA"/>
</dbReference>
<feature type="domain" description="ParB-related ThiF-related cassette protein E" evidence="2">
    <location>
        <begin position="1"/>
        <end position="195"/>
    </location>
</feature>
<gene>
    <name evidence="3" type="ORF">SAMN05192574_11864</name>
</gene>
<name>A0A1H8U7M0_9SPHI</name>
<dbReference type="OrthoDB" id="1050181at2"/>
<dbReference type="AlphaFoldDB" id="A0A1H8U7M0"/>
<protein>
    <submittedName>
        <fullName evidence="3">PRTRC system protein E</fullName>
    </submittedName>
</protein>
<evidence type="ECO:0000313" key="3">
    <source>
        <dbReference type="EMBL" id="SEO99181.1"/>
    </source>
</evidence>
<accession>A0A1H8U7M0</accession>
<evidence type="ECO:0000259" key="2">
    <source>
        <dbReference type="Pfam" id="PF19556"/>
    </source>
</evidence>
<reference evidence="4" key="1">
    <citation type="submission" date="2016-10" db="EMBL/GenBank/DDBJ databases">
        <authorList>
            <person name="Varghese N."/>
            <person name="Submissions S."/>
        </authorList>
    </citation>
    <scope>NUCLEOTIDE SEQUENCE [LARGE SCALE GENOMIC DNA]</scope>
    <source>
        <strain evidence="4">Gh-48</strain>
    </source>
</reference>
<proteinExistence type="predicted"/>
<evidence type="ECO:0000313" key="4">
    <source>
        <dbReference type="Proteomes" id="UP000198942"/>
    </source>
</evidence>
<dbReference type="InterPro" id="IPR022273">
    <property type="entry name" value="PRTRC_protein-E"/>
</dbReference>
<dbReference type="NCBIfam" id="TIGR03741">
    <property type="entry name" value="PRTRC_E"/>
    <property type="match status" value="1"/>
</dbReference>
<keyword evidence="4" id="KW-1185">Reference proteome</keyword>
<dbReference type="RefSeq" id="WP_091221076.1">
    <property type="nucleotide sequence ID" value="NZ_FOCL01000018.1"/>
</dbReference>
<feature type="region of interest" description="Disordered" evidence="1">
    <location>
        <begin position="92"/>
        <end position="117"/>
    </location>
</feature>
<dbReference type="STRING" id="551995.SAMN05192574_11864"/>